<comment type="caution">
    <text evidence="2">The sequence shown here is derived from an EMBL/GenBank/DDBJ whole genome shotgun (WGS) entry which is preliminary data.</text>
</comment>
<name>A0A5B7I840_PORTR</name>
<evidence type="ECO:0000313" key="2">
    <source>
        <dbReference type="EMBL" id="MPC76954.1"/>
    </source>
</evidence>
<reference evidence="2 3" key="1">
    <citation type="submission" date="2019-05" db="EMBL/GenBank/DDBJ databases">
        <title>Another draft genome of Portunus trituberculatus and its Hox gene families provides insights of decapod evolution.</title>
        <authorList>
            <person name="Jeong J.-H."/>
            <person name="Song I."/>
            <person name="Kim S."/>
            <person name="Choi T."/>
            <person name="Kim D."/>
            <person name="Ryu S."/>
            <person name="Kim W."/>
        </authorList>
    </citation>
    <scope>NUCLEOTIDE SEQUENCE [LARGE SCALE GENOMIC DNA]</scope>
    <source>
        <tissue evidence="2">Muscle</tissue>
    </source>
</reference>
<keyword evidence="3" id="KW-1185">Reference proteome</keyword>
<feature type="region of interest" description="Disordered" evidence="1">
    <location>
        <begin position="1"/>
        <end position="29"/>
    </location>
</feature>
<dbReference type="Proteomes" id="UP000324222">
    <property type="component" value="Unassembled WGS sequence"/>
</dbReference>
<feature type="compositionally biased region" description="Polar residues" evidence="1">
    <location>
        <begin position="20"/>
        <end position="29"/>
    </location>
</feature>
<sequence>MWGIRRGRVASPTLWRHSRQSPVPSNSQQEALTCRSHEFCGRPIGHLHAGLSLLETTRHAGSASG</sequence>
<organism evidence="2 3">
    <name type="scientific">Portunus trituberculatus</name>
    <name type="common">Swimming crab</name>
    <name type="synonym">Neptunus trituberculatus</name>
    <dbReference type="NCBI Taxonomy" id="210409"/>
    <lineage>
        <taxon>Eukaryota</taxon>
        <taxon>Metazoa</taxon>
        <taxon>Ecdysozoa</taxon>
        <taxon>Arthropoda</taxon>
        <taxon>Crustacea</taxon>
        <taxon>Multicrustacea</taxon>
        <taxon>Malacostraca</taxon>
        <taxon>Eumalacostraca</taxon>
        <taxon>Eucarida</taxon>
        <taxon>Decapoda</taxon>
        <taxon>Pleocyemata</taxon>
        <taxon>Brachyura</taxon>
        <taxon>Eubrachyura</taxon>
        <taxon>Portunoidea</taxon>
        <taxon>Portunidae</taxon>
        <taxon>Portuninae</taxon>
        <taxon>Portunus</taxon>
    </lineage>
</organism>
<gene>
    <name evidence="2" type="ORF">E2C01_071391</name>
</gene>
<proteinExistence type="predicted"/>
<dbReference type="EMBL" id="VSRR010044668">
    <property type="protein sequence ID" value="MPC76954.1"/>
    <property type="molecule type" value="Genomic_DNA"/>
</dbReference>
<dbReference type="AlphaFoldDB" id="A0A5B7I840"/>
<protein>
    <submittedName>
        <fullName evidence="2">Uncharacterized protein</fullName>
    </submittedName>
</protein>
<evidence type="ECO:0000256" key="1">
    <source>
        <dbReference type="SAM" id="MobiDB-lite"/>
    </source>
</evidence>
<accession>A0A5B7I840</accession>
<evidence type="ECO:0000313" key="3">
    <source>
        <dbReference type="Proteomes" id="UP000324222"/>
    </source>
</evidence>